<evidence type="ECO:0000259" key="4">
    <source>
        <dbReference type="PROSITE" id="PS50893"/>
    </source>
</evidence>
<evidence type="ECO:0000256" key="2">
    <source>
        <dbReference type="ARBA" id="ARBA00022840"/>
    </source>
</evidence>
<keyword evidence="2 5" id="KW-0067">ATP-binding</keyword>
<dbReference type="AlphaFoldDB" id="A0A450T438"/>
<dbReference type="PROSITE" id="PS50893">
    <property type="entry name" value="ABC_TRANSPORTER_2"/>
    <property type="match status" value="1"/>
</dbReference>
<protein>
    <submittedName>
        <fullName evidence="5">Putative ABC transport system ATP-binding protein</fullName>
    </submittedName>
</protein>
<dbReference type="GO" id="GO:0016887">
    <property type="term" value="F:ATP hydrolysis activity"/>
    <property type="evidence" value="ECO:0007669"/>
    <property type="project" value="InterPro"/>
</dbReference>
<organism evidence="5">
    <name type="scientific">Candidatus Kentrum sp. FW</name>
    <dbReference type="NCBI Taxonomy" id="2126338"/>
    <lineage>
        <taxon>Bacteria</taxon>
        <taxon>Pseudomonadati</taxon>
        <taxon>Pseudomonadota</taxon>
        <taxon>Gammaproteobacteria</taxon>
        <taxon>Candidatus Kentrum</taxon>
    </lineage>
</organism>
<dbReference type="EMBL" id="CAADEW010000112">
    <property type="protein sequence ID" value="VFJ61300.1"/>
    <property type="molecule type" value="Genomic_DNA"/>
</dbReference>
<proteinExistence type="predicted"/>
<dbReference type="PANTHER" id="PTHR43119:SF1">
    <property type="entry name" value="ABC TRANSPORTER DOMAIN-CONTAINING PROTEIN"/>
    <property type="match status" value="1"/>
</dbReference>
<dbReference type="GO" id="GO:0005524">
    <property type="term" value="F:ATP binding"/>
    <property type="evidence" value="ECO:0007669"/>
    <property type="project" value="UniProtKB-KW"/>
</dbReference>
<sequence>MLEKLPLVNGEQKKTAMILEAIGIGRKVADRWLFEDLSLSISAGRQLALIGPSGSGKTLLLRTLAMLDPIDAGEIRWRGKLVTGDEIPNFRSRIMFLPQRPALPEGTVEEILRQPFSLRVHGAKSFHRERIIALLISLGRTEAFLQKQQRNLSGGEAQLVALLRAIQLDPDVLLLDEPSASLDPEATEMVTSLITTWFELLPEERATVWITHDHEQARRITCSVLRIHDGRLHDAAPEKEMFRQGERSRSSGSSLAGH</sequence>
<feature type="domain" description="ABC transporter" evidence="4">
    <location>
        <begin position="19"/>
        <end position="254"/>
    </location>
</feature>
<dbReference type="PANTHER" id="PTHR43119">
    <property type="entry name" value="ABC TRANSPORT PROTEIN ATP-BINDING COMPONENT-RELATED"/>
    <property type="match status" value="1"/>
</dbReference>
<dbReference type="InterPro" id="IPR003439">
    <property type="entry name" value="ABC_transporter-like_ATP-bd"/>
</dbReference>
<dbReference type="Pfam" id="PF00005">
    <property type="entry name" value="ABC_tran"/>
    <property type="match status" value="1"/>
</dbReference>
<dbReference type="InterPro" id="IPR003593">
    <property type="entry name" value="AAA+_ATPase"/>
</dbReference>
<reference evidence="5" key="1">
    <citation type="submission" date="2019-02" db="EMBL/GenBank/DDBJ databases">
        <authorList>
            <person name="Gruber-Vodicka R. H."/>
            <person name="Seah K. B. B."/>
        </authorList>
    </citation>
    <scope>NUCLEOTIDE SEQUENCE</scope>
    <source>
        <strain evidence="5">BECK_BZ15</strain>
    </source>
</reference>
<dbReference type="SMART" id="SM00382">
    <property type="entry name" value="AAA"/>
    <property type="match status" value="1"/>
</dbReference>
<dbReference type="PROSITE" id="PS00211">
    <property type="entry name" value="ABC_TRANSPORTER_1"/>
    <property type="match status" value="1"/>
</dbReference>
<dbReference type="InterPro" id="IPR017871">
    <property type="entry name" value="ABC_transporter-like_CS"/>
</dbReference>
<gene>
    <name evidence="5" type="ORF">BECKFW1821A_GA0114235_11129</name>
</gene>
<accession>A0A450T438</accession>
<feature type="compositionally biased region" description="Basic and acidic residues" evidence="3">
    <location>
        <begin position="236"/>
        <end position="249"/>
    </location>
</feature>
<name>A0A450T438_9GAMM</name>
<evidence type="ECO:0000313" key="5">
    <source>
        <dbReference type="EMBL" id="VFJ61300.1"/>
    </source>
</evidence>
<dbReference type="SUPFAM" id="SSF52540">
    <property type="entry name" value="P-loop containing nucleoside triphosphate hydrolases"/>
    <property type="match status" value="1"/>
</dbReference>
<evidence type="ECO:0000256" key="1">
    <source>
        <dbReference type="ARBA" id="ARBA00022741"/>
    </source>
</evidence>
<feature type="region of interest" description="Disordered" evidence="3">
    <location>
        <begin position="236"/>
        <end position="258"/>
    </location>
</feature>
<dbReference type="Gene3D" id="3.40.50.300">
    <property type="entry name" value="P-loop containing nucleotide triphosphate hydrolases"/>
    <property type="match status" value="1"/>
</dbReference>
<keyword evidence="1" id="KW-0547">Nucleotide-binding</keyword>
<dbReference type="InterPro" id="IPR027417">
    <property type="entry name" value="P-loop_NTPase"/>
</dbReference>
<evidence type="ECO:0000256" key="3">
    <source>
        <dbReference type="SAM" id="MobiDB-lite"/>
    </source>
</evidence>